<evidence type="ECO:0000313" key="2">
    <source>
        <dbReference type="Proteomes" id="UP001240643"/>
    </source>
</evidence>
<sequence>MNYSETNQEYSEELRNKISKYIIDILLESERTVPYRSLRFKLIEKIRADNDESYIRDDFFIDILSELIVEGKIGISNSQRYYIDYLDWPEKDGRVLTGLFRMSYQNKNSMGDSESDPKNSNWGFISEVEDISIFTPENEHELARKIGQKVSHYVHTRNVERFLPQLKNGALVKFVELDVSAKKSQKERVSKYIDARIVEVIREIQKPKISGDFVGKRVAELVNMKKIFKRSSGRKT</sequence>
<organism evidence="1 2">
    <name type="scientific">Mycoplasmoides fastidiosum</name>
    <dbReference type="NCBI Taxonomy" id="92758"/>
    <lineage>
        <taxon>Bacteria</taxon>
        <taxon>Bacillati</taxon>
        <taxon>Mycoplasmatota</taxon>
        <taxon>Mycoplasmoidales</taxon>
        <taxon>Mycoplasmoidaceae</taxon>
        <taxon>Mycoplasmoides</taxon>
    </lineage>
</organism>
<comment type="caution">
    <text evidence="1">The sequence shown here is derived from an EMBL/GenBank/DDBJ whole genome shotgun (WGS) entry which is preliminary data.</text>
</comment>
<accession>A0ABU0LZ17</accession>
<evidence type="ECO:0000313" key="1">
    <source>
        <dbReference type="EMBL" id="MDQ0513952.1"/>
    </source>
</evidence>
<keyword evidence="2" id="KW-1185">Reference proteome</keyword>
<reference evidence="1" key="1">
    <citation type="submission" date="2023-07" db="EMBL/GenBank/DDBJ databases">
        <title>Genomic Encyclopedia of Type Strains, Phase IV (KMG-IV): sequencing the most valuable type-strain genomes for metagenomic binning, comparative biology and taxonomic classification.</title>
        <authorList>
            <person name="Goeker M."/>
        </authorList>
    </citation>
    <scope>NUCLEOTIDE SEQUENCE [LARGE SCALE GENOMIC DNA]</scope>
    <source>
        <strain evidence="1">DSM 21204</strain>
    </source>
</reference>
<dbReference type="RefSeq" id="WP_256547354.1">
    <property type="nucleotide sequence ID" value="NZ_CP101809.1"/>
</dbReference>
<protein>
    <submittedName>
        <fullName evidence="1">Uncharacterized protein</fullName>
    </submittedName>
</protein>
<dbReference type="EMBL" id="JAUSWO010000001">
    <property type="protein sequence ID" value="MDQ0513952.1"/>
    <property type="molecule type" value="Genomic_DNA"/>
</dbReference>
<name>A0ABU0LZ17_9BACT</name>
<proteinExistence type="predicted"/>
<dbReference type="Proteomes" id="UP001240643">
    <property type="component" value="Unassembled WGS sequence"/>
</dbReference>
<gene>
    <name evidence="1" type="ORF">J2Z62_000390</name>
</gene>